<dbReference type="OrthoDB" id="978593at2"/>
<reference evidence="2 3" key="1">
    <citation type="submission" date="2019-03" db="EMBL/GenBank/DDBJ databases">
        <title>Flavobacterium LB-D12 sp. nov., isolated from arctic soil.</title>
        <authorList>
            <person name="Chaudhary D.K."/>
        </authorList>
    </citation>
    <scope>NUCLEOTIDE SEQUENCE [LARGE SCALE GENOMIC DNA]</scope>
    <source>
        <strain evidence="2 3">LB-D12</strain>
    </source>
</reference>
<accession>A0A4R5CPB3</accession>
<sequence length="372" mass="42609">MKIISLFNNKGGVGKSTLGYHLGFALSELGKKTLMIDLDPQCNLTICGIETEYLHNIWQEEDPFIDDFEKAFKENQSILETPRSIHFLLKPTEDGLSDFDILPPTVNLNANLDLIPGRLSIHKYENKLAERWNGAYQGDNLAIRTITKIRELCNLYAAKNNYDFIIIDTSPSLGILNKTIISTVDGFFIPAQPDMFSLYGIRNIGNSLELWKKEFDTIYNLISSDKRSKFPQNFVQFLGFTIYKAAKYSGGNNEYDLAQAHYSYVEKIPKIIEQFIKESNRLHLTPEQLNTPIGGSSVIHSHNTFPSVAQSLNCPIWQVPEVYTRLRKEHPEVLLEKEIEPINQGSYGRYRETLDKYISFTKALLERVERLN</sequence>
<gene>
    <name evidence="2" type="ORF">E0F91_15060</name>
</gene>
<dbReference type="EMBL" id="SMFN01000022">
    <property type="protein sequence ID" value="TDE01237.1"/>
    <property type="molecule type" value="Genomic_DNA"/>
</dbReference>
<evidence type="ECO:0000313" key="3">
    <source>
        <dbReference type="Proteomes" id="UP000294644"/>
    </source>
</evidence>
<feature type="domain" description="AAA" evidence="1">
    <location>
        <begin position="1"/>
        <end position="215"/>
    </location>
</feature>
<dbReference type="PANTHER" id="PTHR13696:SF99">
    <property type="entry name" value="COBYRINIC ACID AC-DIAMIDE SYNTHASE"/>
    <property type="match status" value="1"/>
</dbReference>
<evidence type="ECO:0000313" key="2">
    <source>
        <dbReference type="EMBL" id="TDE01237.1"/>
    </source>
</evidence>
<dbReference type="InterPro" id="IPR050678">
    <property type="entry name" value="DNA_Partitioning_ATPase"/>
</dbReference>
<dbReference type="Proteomes" id="UP000294644">
    <property type="component" value="Unassembled WGS sequence"/>
</dbReference>
<dbReference type="PANTHER" id="PTHR13696">
    <property type="entry name" value="P-LOOP CONTAINING NUCLEOSIDE TRIPHOSPHATE HYDROLASE"/>
    <property type="match status" value="1"/>
</dbReference>
<dbReference type="RefSeq" id="WP_132067271.1">
    <property type="nucleotide sequence ID" value="NZ_SMFN01000022.1"/>
</dbReference>
<dbReference type="InterPro" id="IPR025669">
    <property type="entry name" value="AAA_dom"/>
</dbReference>
<comment type="caution">
    <text evidence="2">The sequence shown here is derived from an EMBL/GenBank/DDBJ whole genome shotgun (WGS) entry which is preliminary data.</text>
</comment>
<protein>
    <submittedName>
        <fullName evidence="2">ParA family protein</fullName>
    </submittedName>
</protein>
<organism evidence="2 3">
    <name type="scientific">Flavobacterium sandaracinum</name>
    <dbReference type="NCBI Taxonomy" id="2541733"/>
    <lineage>
        <taxon>Bacteria</taxon>
        <taxon>Pseudomonadati</taxon>
        <taxon>Bacteroidota</taxon>
        <taxon>Flavobacteriia</taxon>
        <taxon>Flavobacteriales</taxon>
        <taxon>Flavobacteriaceae</taxon>
        <taxon>Flavobacterium</taxon>
    </lineage>
</organism>
<dbReference type="AlphaFoldDB" id="A0A4R5CPB3"/>
<keyword evidence="3" id="KW-1185">Reference proteome</keyword>
<evidence type="ECO:0000259" key="1">
    <source>
        <dbReference type="Pfam" id="PF13614"/>
    </source>
</evidence>
<dbReference type="SUPFAM" id="SSF52540">
    <property type="entry name" value="P-loop containing nucleoside triphosphate hydrolases"/>
    <property type="match status" value="1"/>
</dbReference>
<dbReference type="CDD" id="cd02042">
    <property type="entry name" value="ParAB_family"/>
    <property type="match status" value="1"/>
</dbReference>
<dbReference type="InterPro" id="IPR027417">
    <property type="entry name" value="P-loop_NTPase"/>
</dbReference>
<proteinExistence type="predicted"/>
<dbReference type="Pfam" id="PF13614">
    <property type="entry name" value="AAA_31"/>
    <property type="match status" value="1"/>
</dbReference>
<name>A0A4R5CPB3_9FLAO</name>
<dbReference type="Gene3D" id="3.40.50.300">
    <property type="entry name" value="P-loop containing nucleotide triphosphate hydrolases"/>
    <property type="match status" value="1"/>
</dbReference>